<evidence type="ECO:0000313" key="2">
    <source>
        <dbReference type="EMBL" id="QHT05321.1"/>
    </source>
</evidence>
<sequence length="473" mass="56673">MDLIPTLLYCSFYGSFEEFINYSNTSFSFTTCNSIKKLLQKDNVFNKEVDTLDNMLWRCYCFKLLDWYEKKKCMYAIVKNYRKMKFKMFFDAINNGIYGEETKQRFLNTFMKFQKTQMAFNRIAYLWKYKHATTSVTTDLYLNTIDPTKDSTFVLYQNNKKFNFRISELIHIFGLALYGKFEYHFDVISEPPTNPYNKMKFEIHNLYNIYFHIAFHTKMNMPTIIHLWFKENFNCSLLNLKHQSVLQKLCVQNFVNNLEYTSEKVHEHMNDIIKTNRYLCKWNIDPMFPKKKLLEKLKPCMFYYYMVEFVNCSLDETTHYKIKLSNKLQKMYLQDPTYGTIQKNTFDDKKYSFKFDPTLINKSTFIFGAKTSNTLAKSKKCNRKENRTSKARSAKEVAKNRSHREGASNSKYKRNNCTYEDVERNEAYIEIINLRRQGITVDDTIRMGLGFINNNIQEQDQEYFHITIGSLFE</sequence>
<feature type="compositionally biased region" description="Basic and acidic residues" evidence="1">
    <location>
        <begin position="383"/>
        <end position="406"/>
    </location>
</feature>
<dbReference type="EMBL" id="MN739452">
    <property type="protein sequence ID" value="QHT05321.1"/>
    <property type="molecule type" value="Genomic_DNA"/>
</dbReference>
<feature type="region of interest" description="Disordered" evidence="1">
    <location>
        <begin position="378"/>
        <end position="412"/>
    </location>
</feature>
<name>A0A6C0CLH6_9ZZZZ</name>
<protein>
    <submittedName>
        <fullName evidence="2">Uncharacterized protein</fullName>
    </submittedName>
</protein>
<organism evidence="2">
    <name type="scientific">viral metagenome</name>
    <dbReference type="NCBI Taxonomy" id="1070528"/>
    <lineage>
        <taxon>unclassified sequences</taxon>
        <taxon>metagenomes</taxon>
        <taxon>organismal metagenomes</taxon>
    </lineage>
</organism>
<accession>A0A6C0CLH6</accession>
<proteinExistence type="predicted"/>
<reference evidence="2" key="1">
    <citation type="journal article" date="2020" name="Nature">
        <title>Giant virus diversity and host interactions through global metagenomics.</title>
        <authorList>
            <person name="Schulz F."/>
            <person name="Roux S."/>
            <person name="Paez-Espino D."/>
            <person name="Jungbluth S."/>
            <person name="Walsh D.A."/>
            <person name="Denef V.J."/>
            <person name="McMahon K.D."/>
            <person name="Konstantinidis K.T."/>
            <person name="Eloe-Fadrosh E.A."/>
            <person name="Kyrpides N.C."/>
            <person name="Woyke T."/>
        </authorList>
    </citation>
    <scope>NUCLEOTIDE SEQUENCE</scope>
    <source>
        <strain evidence="2">GVMAG-M-3300021375-17</strain>
    </source>
</reference>
<evidence type="ECO:0000256" key="1">
    <source>
        <dbReference type="SAM" id="MobiDB-lite"/>
    </source>
</evidence>
<dbReference type="AlphaFoldDB" id="A0A6C0CLH6"/>